<reference evidence="1" key="1">
    <citation type="submission" date="2020-03" db="EMBL/GenBank/DDBJ databases">
        <title>The deep terrestrial virosphere.</title>
        <authorList>
            <person name="Holmfeldt K."/>
            <person name="Nilsson E."/>
            <person name="Simone D."/>
            <person name="Lopez-Fernandez M."/>
            <person name="Wu X."/>
            <person name="de Brujin I."/>
            <person name="Lundin D."/>
            <person name="Andersson A."/>
            <person name="Bertilsson S."/>
            <person name="Dopson M."/>
        </authorList>
    </citation>
    <scope>NUCLEOTIDE SEQUENCE</scope>
    <source>
        <strain evidence="1">TM448B02823</strain>
    </source>
</reference>
<protein>
    <submittedName>
        <fullName evidence="1">Putative methyltransferase</fullName>
    </submittedName>
</protein>
<sequence>MLSVLFGEQDTIFKNILEFYVPAPAKILDLTWGAGKLWQSVDERMSRYDIIKLDVNKLETRPSIYCDIRNLPLAGTFKGIIYDPPYKYDARSFTFLSRPDYDWKPSKSLWTLQAQINTAKSLNEQLPFLMDEDSRLIIKIMDTRVKGRMILNHKMLIDLFTNFELVDLLIYIRLGVGVFRNPRTAQVAHGYYLVFRKKLNKLLDVYASS</sequence>
<dbReference type="GO" id="GO:0032259">
    <property type="term" value="P:methylation"/>
    <property type="evidence" value="ECO:0007669"/>
    <property type="project" value="UniProtKB-KW"/>
</dbReference>
<keyword evidence="1" id="KW-0808">Transferase</keyword>
<accession>A0A6M3XXU9</accession>
<proteinExistence type="predicted"/>
<evidence type="ECO:0000313" key="1">
    <source>
        <dbReference type="EMBL" id="QJI01898.1"/>
    </source>
</evidence>
<name>A0A6M3XXU9_9ZZZZ</name>
<dbReference type="GO" id="GO:0008168">
    <property type="term" value="F:methyltransferase activity"/>
    <property type="evidence" value="ECO:0007669"/>
    <property type="project" value="UniProtKB-KW"/>
</dbReference>
<organism evidence="1">
    <name type="scientific">viral metagenome</name>
    <dbReference type="NCBI Taxonomy" id="1070528"/>
    <lineage>
        <taxon>unclassified sequences</taxon>
        <taxon>metagenomes</taxon>
        <taxon>organismal metagenomes</taxon>
    </lineage>
</organism>
<dbReference type="EMBL" id="MT144959">
    <property type="protein sequence ID" value="QJI01898.1"/>
    <property type="molecule type" value="Genomic_DNA"/>
</dbReference>
<gene>
    <name evidence="1" type="ORF">TM448B02823_0007</name>
</gene>
<dbReference type="AlphaFoldDB" id="A0A6M3XXU9"/>
<keyword evidence="1" id="KW-0489">Methyltransferase</keyword>